<dbReference type="InterPro" id="IPR000412">
    <property type="entry name" value="ABC_2_transport"/>
</dbReference>
<feature type="transmembrane region" description="Helical" evidence="6">
    <location>
        <begin position="118"/>
        <end position="141"/>
    </location>
</feature>
<evidence type="ECO:0000256" key="7">
    <source>
        <dbReference type="SAM" id="MobiDB-lite"/>
    </source>
</evidence>
<comment type="subcellular location">
    <subcellularLocation>
        <location evidence="6">Cell membrane</location>
        <topology evidence="6">Multi-pass membrane protein</topology>
    </subcellularLocation>
    <subcellularLocation>
        <location evidence="1">Membrane</location>
        <topology evidence="1">Multi-pass membrane protein</topology>
    </subcellularLocation>
</comment>
<dbReference type="InterPro" id="IPR052902">
    <property type="entry name" value="ABC-2_transporter"/>
</dbReference>
<keyword evidence="6" id="KW-1003">Cell membrane</keyword>
<keyword evidence="4 6" id="KW-0472">Membrane</keyword>
<sequence>MTTTTAAPAGTGRPRTSGFAGLGALTRSELRLFLRDRAGAVATLLFPTVLLVVLGLIPSFKEPVTPGGPRLIDLYVPIMVAMVLAVSAVQALPAVVATYREQGVLRRMRTTPVRPQTLLLAITATMLGVTLVSTILVLLVARLAFGVPLPQDLAAYLVTLVLLGGAVYGLGLLVAAVAPSGRTGNAIGTVLFFPLMFFGGLWLPRDVMPEVLRTISDYTPLGAGAGALQAAAAGSWPQLLHLGVLLAWTVLTGLLATRLFRWE</sequence>
<evidence type="ECO:0000313" key="10">
    <source>
        <dbReference type="Proteomes" id="UP001597182"/>
    </source>
</evidence>
<feature type="domain" description="ABC transmembrane type-2" evidence="8">
    <location>
        <begin position="38"/>
        <end position="263"/>
    </location>
</feature>
<dbReference type="InterPro" id="IPR047817">
    <property type="entry name" value="ABC2_TM_bact-type"/>
</dbReference>
<feature type="region of interest" description="Disordered" evidence="7">
    <location>
        <begin position="1"/>
        <end position="20"/>
    </location>
</feature>
<dbReference type="InterPro" id="IPR013525">
    <property type="entry name" value="ABC2_TM"/>
</dbReference>
<dbReference type="PIRSF" id="PIRSF006648">
    <property type="entry name" value="DrrB"/>
    <property type="match status" value="1"/>
</dbReference>
<keyword evidence="2 6" id="KW-0812">Transmembrane</keyword>
<reference evidence="10" key="1">
    <citation type="journal article" date="2019" name="Int. J. Syst. Evol. Microbiol.">
        <title>The Global Catalogue of Microorganisms (GCM) 10K type strain sequencing project: providing services to taxonomists for standard genome sequencing and annotation.</title>
        <authorList>
            <consortium name="The Broad Institute Genomics Platform"/>
            <consortium name="The Broad Institute Genome Sequencing Center for Infectious Disease"/>
            <person name="Wu L."/>
            <person name="Ma J."/>
        </authorList>
    </citation>
    <scope>NUCLEOTIDE SEQUENCE [LARGE SCALE GENOMIC DNA]</scope>
    <source>
        <strain evidence="10">CCUG 49018</strain>
    </source>
</reference>
<feature type="transmembrane region" description="Helical" evidence="6">
    <location>
        <begin position="153"/>
        <end position="178"/>
    </location>
</feature>
<feature type="compositionally biased region" description="Low complexity" evidence="7">
    <location>
        <begin position="1"/>
        <end position="16"/>
    </location>
</feature>
<gene>
    <name evidence="9" type="ORF">ACFQ34_20350</name>
</gene>
<dbReference type="PROSITE" id="PS51012">
    <property type="entry name" value="ABC_TM2"/>
    <property type="match status" value="1"/>
</dbReference>
<dbReference type="PANTHER" id="PTHR43027:SF2">
    <property type="entry name" value="TRANSPORT PERMEASE PROTEIN"/>
    <property type="match status" value="1"/>
</dbReference>
<proteinExistence type="inferred from homology"/>
<organism evidence="9 10">
    <name type="scientific">Pseudonocardia benzenivorans</name>
    <dbReference type="NCBI Taxonomy" id="228005"/>
    <lineage>
        <taxon>Bacteria</taxon>
        <taxon>Bacillati</taxon>
        <taxon>Actinomycetota</taxon>
        <taxon>Actinomycetes</taxon>
        <taxon>Pseudonocardiales</taxon>
        <taxon>Pseudonocardiaceae</taxon>
        <taxon>Pseudonocardia</taxon>
    </lineage>
</organism>
<accession>A0ABW3VLY7</accession>
<comment type="caution">
    <text evidence="9">The sequence shown here is derived from an EMBL/GenBank/DDBJ whole genome shotgun (WGS) entry which is preliminary data.</text>
</comment>
<keyword evidence="5" id="KW-0046">Antibiotic resistance</keyword>
<evidence type="ECO:0000256" key="4">
    <source>
        <dbReference type="ARBA" id="ARBA00023136"/>
    </source>
</evidence>
<protein>
    <recommendedName>
        <fullName evidence="6">Transport permease protein</fullName>
    </recommendedName>
</protein>
<evidence type="ECO:0000256" key="1">
    <source>
        <dbReference type="ARBA" id="ARBA00004141"/>
    </source>
</evidence>
<evidence type="ECO:0000256" key="2">
    <source>
        <dbReference type="ARBA" id="ARBA00022692"/>
    </source>
</evidence>
<evidence type="ECO:0000256" key="6">
    <source>
        <dbReference type="RuleBase" id="RU361157"/>
    </source>
</evidence>
<dbReference type="PANTHER" id="PTHR43027">
    <property type="entry name" value="DOXORUBICIN RESISTANCE ABC TRANSPORTER PERMEASE PROTEIN DRRC-RELATED"/>
    <property type="match status" value="1"/>
</dbReference>
<keyword evidence="3 6" id="KW-1133">Transmembrane helix</keyword>
<feature type="transmembrane region" description="Helical" evidence="6">
    <location>
        <begin position="239"/>
        <end position="260"/>
    </location>
</feature>
<evidence type="ECO:0000313" key="9">
    <source>
        <dbReference type="EMBL" id="MFD1235648.1"/>
    </source>
</evidence>
<evidence type="ECO:0000259" key="8">
    <source>
        <dbReference type="PROSITE" id="PS51012"/>
    </source>
</evidence>
<evidence type="ECO:0000256" key="3">
    <source>
        <dbReference type="ARBA" id="ARBA00022989"/>
    </source>
</evidence>
<feature type="transmembrane region" description="Helical" evidence="6">
    <location>
        <begin position="72"/>
        <end position="97"/>
    </location>
</feature>
<comment type="similarity">
    <text evidence="6">Belongs to the ABC-2 integral membrane protein family.</text>
</comment>
<dbReference type="EMBL" id="JBHTMB010000169">
    <property type="protein sequence ID" value="MFD1235648.1"/>
    <property type="molecule type" value="Genomic_DNA"/>
</dbReference>
<dbReference type="Proteomes" id="UP001597182">
    <property type="component" value="Unassembled WGS sequence"/>
</dbReference>
<evidence type="ECO:0000256" key="5">
    <source>
        <dbReference type="ARBA" id="ARBA00023251"/>
    </source>
</evidence>
<feature type="transmembrane region" description="Helical" evidence="6">
    <location>
        <begin position="185"/>
        <end position="203"/>
    </location>
</feature>
<dbReference type="Pfam" id="PF01061">
    <property type="entry name" value="ABC2_membrane"/>
    <property type="match status" value="1"/>
</dbReference>
<keyword evidence="6" id="KW-0813">Transport</keyword>
<dbReference type="RefSeq" id="WP_013676679.1">
    <property type="nucleotide sequence ID" value="NZ_BAABKS010000036.1"/>
</dbReference>
<keyword evidence="10" id="KW-1185">Reference proteome</keyword>
<name>A0ABW3VLY7_9PSEU</name>
<feature type="transmembrane region" description="Helical" evidence="6">
    <location>
        <begin position="38"/>
        <end position="60"/>
    </location>
</feature>